<sequence>MLAERNKSLPIWVLTPKEEKVVRENWKKNSWKKCDELARIFNLCAKANTFNVTTACTVPKEMLYECVYKYNTPEYMDIERDLFIREKLRKMEEEVNSRKAAVQTPP</sequence>
<comment type="similarity">
    <text evidence="1 3">Belongs to the CMC family.</text>
</comment>
<reference evidence="5" key="1">
    <citation type="submission" date="2016-05" db="EMBL/GenBank/DDBJ databases">
        <title>Comparative genomics of biotechnologically important yeasts.</title>
        <authorList>
            <consortium name="DOE Joint Genome Institute"/>
            <person name="Riley R."/>
            <person name="Haridas S."/>
            <person name="Wolfe K.H."/>
            <person name="Lopes M.R."/>
            <person name="Hittinger C.T."/>
            <person name="Goker M."/>
            <person name="Salamov A."/>
            <person name="Wisecaver J."/>
            <person name="Long T.M."/>
            <person name="Aerts A.L."/>
            <person name="Barry K."/>
            <person name="Choi C."/>
            <person name="Clum A."/>
            <person name="Coughlan A.Y."/>
            <person name="Deshpande S."/>
            <person name="Douglass A.P."/>
            <person name="Hanson S.J."/>
            <person name="Klenk H.-P."/>
            <person name="Labutti K."/>
            <person name="Lapidus A."/>
            <person name="Lindquist E."/>
            <person name="Lipzen A."/>
            <person name="Meier-Kolthoff J.P."/>
            <person name="Ohm R.A."/>
            <person name="Otillar R.P."/>
            <person name="Pangilinan J."/>
            <person name="Peng Y."/>
            <person name="Rokas A."/>
            <person name="Rosa C.A."/>
            <person name="Scheuner C."/>
            <person name="Sibirny A.A."/>
            <person name="Slot J.C."/>
            <person name="Stielow J.B."/>
            <person name="Sun H."/>
            <person name="Kurtzman C.P."/>
            <person name="Blackwell M."/>
            <person name="Grigoriev I.V."/>
            <person name="Jeffries T.W."/>
        </authorList>
    </citation>
    <scope>NUCLEOTIDE SEQUENCE [LARGE SCALE GENOMIC DNA]</scope>
    <source>
        <strain evidence="5">NRRL Y-12698</strain>
    </source>
</reference>
<dbReference type="STRING" id="984486.A0A1E3QJM6"/>
<keyword evidence="3" id="KW-0999">Mitochondrion inner membrane</keyword>
<dbReference type="EMBL" id="KV454438">
    <property type="protein sequence ID" value="ODQ77896.1"/>
    <property type="molecule type" value="Genomic_DNA"/>
</dbReference>
<evidence type="ECO:0000256" key="3">
    <source>
        <dbReference type="RuleBase" id="RU364104"/>
    </source>
</evidence>
<dbReference type="InterPro" id="IPR013892">
    <property type="entry name" value="Cyt_c_biogenesis_Cmc1-like"/>
</dbReference>
<keyword evidence="3" id="KW-0472">Membrane</keyword>
<keyword evidence="2" id="KW-1015">Disulfide bond</keyword>
<evidence type="ECO:0000313" key="5">
    <source>
        <dbReference type="Proteomes" id="UP000094336"/>
    </source>
</evidence>
<dbReference type="GO" id="GO:0005743">
    <property type="term" value="C:mitochondrial inner membrane"/>
    <property type="evidence" value="ECO:0007669"/>
    <property type="project" value="UniProtKB-SubCell"/>
</dbReference>
<evidence type="ECO:0000313" key="4">
    <source>
        <dbReference type="EMBL" id="ODQ77896.1"/>
    </source>
</evidence>
<dbReference type="Pfam" id="PF08583">
    <property type="entry name" value="Cmc1"/>
    <property type="match status" value="1"/>
</dbReference>
<proteinExistence type="inferred from homology"/>
<keyword evidence="3" id="KW-0143">Chaperone</keyword>
<dbReference type="AlphaFoldDB" id="A0A1E3QJM6"/>
<organism evidence="4 5">
    <name type="scientific">Babjeviella inositovora NRRL Y-12698</name>
    <dbReference type="NCBI Taxonomy" id="984486"/>
    <lineage>
        <taxon>Eukaryota</taxon>
        <taxon>Fungi</taxon>
        <taxon>Dikarya</taxon>
        <taxon>Ascomycota</taxon>
        <taxon>Saccharomycotina</taxon>
        <taxon>Pichiomycetes</taxon>
        <taxon>Serinales incertae sedis</taxon>
        <taxon>Babjeviella</taxon>
    </lineage>
</organism>
<protein>
    <recommendedName>
        <fullName evidence="3">COX assembly mitochondrial protein</fullName>
    </recommendedName>
</protein>
<dbReference type="RefSeq" id="XP_018983224.1">
    <property type="nucleotide sequence ID" value="XM_019132972.1"/>
</dbReference>
<gene>
    <name evidence="4" type="ORF">BABINDRAFT_95065</name>
</gene>
<keyword evidence="5" id="KW-1185">Reference proteome</keyword>
<evidence type="ECO:0000256" key="1">
    <source>
        <dbReference type="ARBA" id="ARBA00007347"/>
    </source>
</evidence>
<comment type="subcellular location">
    <subcellularLocation>
        <location evidence="3">Mitochondrion inner membrane</location>
    </subcellularLocation>
</comment>
<name>A0A1E3QJM6_9ASCO</name>
<evidence type="ECO:0000256" key="2">
    <source>
        <dbReference type="ARBA" id="ARBA00023157"/>
    </source>
</evidence>
<dbReference type="Proteomes" id="UP000094336">
    <property type="component" value="Unassembled WGS sequence"/>
</dbReference>
<dbReference type="GeneID" id="30150825"/>
<dbReference type="OrthoDB" id="6224010at2759"/>
<keyword evidence="3" id="KW-0496">Mitochondrion</keyword>
<accession>A0A1E3QJM6</accession>
<comment type="function">
    <text evidence="3">Required for mitochondrial cytochrome c oxidase (COX) assembly and respiration.</text>
</comment>